<dbReference type="Proteomes" id="UP000007306">
    <property type="component" value="Chromosome 3"/>
</dbReference>
<keyword evidence="3" id="KW-1185">Reference proteome</keyword>
<evidence type="ECO:0000313" key="2">
    <source>
        <dbReference type="EnsemblPlants" id="ORGLA03G0187800.1"/>
    </source>
</evidence>
<feature type="region of interest" description="Disordered" evidence="1">
    <location>
        <begin position="65"/>
        <end position="84"/>
    </location>
</feature>
<evidence type="ECO:0000313" key="3">
    <source>
        <dbReference type="Proteomes" id="UP000007306"/>
    </source>
</evidence>
<protein>
    <submittedName>
        <fullName evidence="2">Uncharacterized protein</fullName>
    </submittedName>
</protein>
<accession>I1PBY2</accession>
<dbReference type="Gramene" id="ORGLA03G0187800.1">
    <property type="protein sequence ID" value="ORGLA03G0187800.1"/>
    <property type="gene ID" value="ORGLA03G0187800"/>
</dbReference>
<proteinExistence type="predicted"/>
<dbReference type="AlphaFoldDB" id="I1PBY2"/>
<dbReference type="HOGENOM" id="CLU_1952185_0_0_1"/>
<organism evidence="2 3">
    <name type="scientific">Oryza glaberrima</name>
    <name type="common">African rice</name>
    <dbReference type="NCBI Taxonomy" id="4538"/>
    <lineage>
        <taxon>Eukaryota</taxon>
        <taxon>Viridiplantae</taxon>
        <taxon>Streptophyta</taxon>
        <taxon>Embryophyta</taxon>
        <taxon>Tracheophyta</taxon>
        <taxon>Spermatophyta</taxon>
        <taxon>Magnoliopsida</taxon>
        <taxon>Liliopsida</taxon>
        <taxon>Poales</taxon>
        <taxon>Poaceae</taxon>
        <taxon>BOP clade</taxon>
        <taxon>Oryzoideae</taxon>
        <taxon>Oryzeae</taxon>
        <taxon>Oryzinae</taxon>
        <taxon>Oryza</taxon>
    </lineage>
</organism>
<dbReference type="EnsemblPlants" id="ORGLA03G0187800.1">
    <property type="protein sequence ID" value="ORGLA03G0187800.1"/>
    <property type="gene ID" value="ORGLA03G0187800"/>
</dbReference>
<reference evidence="2" key="1">
    <citation type="submission" date="2015-06" db="UniProtKB">
        <authorList>
            <consortium name="EnsemblPlants"/>
        </authorList>
    </citation>
    <scope>IDENTIFICATION</scope>
</reference>
<feature type="compositionally biased region" description="Pro residues" evidence="1">
    <location>
        <begin position="68"/>
        <end position="78"/>
    </location>
</feature>
<feature type="region of interest" description="Disordered" evidence="1">
    <location>
        <begin position="1"/>
        <end position="42"/>
    </location>
</feature>
<sequence length="129" mass="13121">MEWQLSGDRQQRPESRSEGVGPERRWSAVARDGGGGGTPAIWGGRAAACDSVEGFDRPTIAIAVVEPPRSPSPRPPRSPSRAPAASVVVAVTEPAAAAIAEPAAVAIDVAEPAAATVAVVEPAGVYRCS</sequence>
<feature type="compositionally biased region" description="Basic and acidic residues" evidence="1">
    <location>
        <begin position="9"/>
        <end position="26"/>
    </location>
</feature>
<reference evidence="2 3" key="2">
    <citation type="submission" date="2018-04" db="EMBL/GenBank/DDBJ databases">
        <title>OglaRS2 (Oryza glaberrima Reference Sequence Version 2).</title>
        <authorList>
            <person name="Zhang J."/>
            <person name="Kudrna D."/>
            <person name="Lee S."/>
            <person name="Talag J."/>
            <person name="Rajasekar S."/>
            <person name="Wing R.A."/>
        </authorList>
    </citation>
    <scope>NUCLEOTIDE SEQUENCE [LARGE SCALE GENOMIC DNA]</scope>
    <source>
        <strain evidence="2 3">cv. IRGC 96717</strain>
    </source>
</reference>
<name>I1PBY2_ORYGL</name>
<evidence type="ECO:0000256" key="1">
    <source>
        <dbReference type="SAM" id="MobiDB-lite"/>
    </source>
</evidence>